<evidence type="ECO:0000313" key="6">
    <source>
        <dbReference type="EMBL" id="WOL17837.1"/>
    </source>
</evidence>
<dbReference type="PROSITE" id="PS50828">
    <property type="entry name" value="SMR"/>
    <property type="match status" value="1"/>
</dbReference>
<name>A0AAQ3L6K5_9LILI</name>
<evidence type="ECO:0000256" key="3">
    <source>
        <dbReference type="PROSITE-ProRule" id="PRU00708"/>
    </source>
</evidence>
<gene>
    <name evidence="6" type="ORF">Cni_G26630</name>
</gene>
<feature type="repeat" description="PPR" evidence="3">
    <location>
        <begin position="277"/>
        <end position="307"/>
    </location>
</feature>
<keyword evidence="2" id="KW-0677">Repeat</keyword>
<feature type="repeat" description="PPR" evidence="3">
    <location>
        <begin position="349"/>
        <end position="383"/>
    </location>
</feature>
<proteinExistence type="inferred from homology"/>
<dbReference type="InterPro" id="IPR002625">
    <property type="entry name" value="Smr_dom"/>
</dbReference>
<feature type="domain" description="Smr" evidence="5">
    <location>
        <begin position="677"/>
        <end position="753"/>
    </location>
</feature>
<dbReference type="InterPro" id="IPR033443">
    <property type="entry name" value="PROP1-like_PPR_dom"/>
</dbReference>
<dbReference type="Pfam" id="PF17177">
    <property type="entry name" value="PPR_long"/>
    <property type="match status" value="1"/>
</dbReference>
<dbReference type="Pfam" id="PF01535">
    <property type="entry name" value="PPR"/>
    <property type="match status" value="2"/>
</dbReference>
<evidence type="ECO:0000256" key="1">
    <source>
        <dbReference type="ARBA" id="ARBA00007626"/>
    </source>
</evidence>
<dbReference type="Gene3D" id="1.25.40.10">
    <property type="entry name" value="Tetratricopeptide repeat domain"/>
    <property type="match status" value="3"/>
</dbReference>
<sequence length="801" mass="88904">MFLLRLRNLSVSPPLPLLLRRPKTLNPNTRPLCSSFGSQSRSHSQHPPSDPAEWKDEILYLDESGGVICSDRGLRPTEPGRDAHILDGGLLRPITRSAASSKLVELARRWRWGPDLDAQLDRLPFPPDPFILSIALAALPTADPEPALSLFRWARRQPWFVPSDPTYTILLERLFAASDFDAIQSLFDDILKTATIGNAEPSPTAFSSSLNLAVQYLCQGSKLELSFSCFKKLRDAGFGEINARTYNSLITLFLGKGLPYKAFEIYESMEGNGSLLDASTYDLMVPALAKSGRLDSALRLFQEMKAKVGNGKPGLPIYAALVDSMGKAGRLEAAVGLYQEMQTVGYRPSVAMYVSMIESLVKAGKLDAGFKLWEEMKGAGFRPNFGLYTMMVESQARSGRLDTSVSIFTDMEKSGFLPTPSTYACLIEMHSAAGQVDPAIRLYNSMTNSGLRPGLSTFTALLSVLANKKLLDLAAKVLLEMKAVGFAVDVNASDVLMIYIKGGSTELALKWLRFMGSAGIRTNNFIIRQLFESCMKAGLYDSAQPLLETYVGSAAKVDLILYTSILAHLVRCQDENNERAIMDIMGATKHKAHEFMCGLFTGPEQRKKPVLSFVREFFQGIDYEVEESAARYFVNVLLNYLVLMGQMNRARCVWKVAYENKLFPKAIVFDQHIAWSLDVRNLSVGAALVAVVHTLHRFRKRMLYYGVVPRRIKLVTGPTLKMVVAQMLQSVESPFEVSKVVLRAPGDSVLEWFKKPIVQQFLLNEIPSKADVLMHKLNVLFPSSAPEVRSLSPPKSLSMSR</sequence>
<dbReference type="PROSITE" id="PS51375">
    <property type="entry name" value="PPR"/>
    <property type="match status" value="6"/>
</dbReference>
<reference evidence="6 7" key="1">
    <citation type="submission" date="2023-10" db="EMBL/GenBank/DDBJ databases">
        <title>Chromosome-scale genome assembly provides insights into flower coloration mechanisms of Canna indica.</title>
        <authorList>
            <person name="Li C."/>
        </authorList>
    </citation>
    <scope>NUCLEOTIDE SEQUENCE [LARGE SCALE GENOMIC DNA]</scope>
    <source>
        <tissue evidence="6">Flower</tissue>
    </source>
</reference>
<feature type="repeat" description="PPR" evidence="3">
    <location>
        <begin position="314"/>
        <end position="348"/>
    </location>
</feature>
<accession>A0AAQ3L6K5</accession>
<protein>
    <recommendedName>
        <fullName evidence="5">Smr domain-containing protein</fullName>
    </recommendedName>
</protein>
<dbReference type="NCBIfam" id="TIGR00756">
    <property type="entry name" value="PPR"/>
    <property type="match status" value="5"/>
</dbReference>
<comment type="similarity">
    <text evidence="1">Belongs to the PPR family. P subfamily.</text>
</comment>
<evidence type="ECO:0000259" key="5">
    <source>
        <dbReference type="PROSITE" id="PS50828"/>
    </source>
</evidence>
<dbReference type="Proteomes" id="UP001327560">
    <property type="component" value="Chromosome 8"/>
</dbReference>
<feature type="compositionally biased region" description="Low complexity" evidence="4">
    <location>
        <begin position="34"/>
        <end position="47"/>
    </location>
</feature>
<organism evidence="6 7">
    <name type="scientific">Canna indica</name>
    <name type="common">Indian-shot</name>
    <dbReference type="NCBI Taxonomy" id="4628"/>
    <lineage>
        <taxon>Eukaryota</taxon>
        <taxon>Viridiplantae</taxon>
        <taxon>Streptophyta</taxon>
        <taxon>Embryophyta</taxon>
        <taxon>Tracheophyta</taxon>
        <taxon>Spermatophyta</taxon>
        <taxon>Magnoliopsida</taxon>
        <taxon>Liliopsida</taxon>
        <taxon>Zingiberales</taxon>
        <taxon>Cannaceae</taxon>
        <taxon>Canna</taxon>
    </lineage>
</organism>
<feature type="region of interest" description="Disordered" evidence="4">
    <location>
        <begin position="22"/>
        <end position="52"/>
    </location>
</feature>
<dbReference type="InterPro" id="IPR011990">
    <property type="entry name" value="TPR-like_helical_dom_sf"/>
</dbReference>
<dbReference type="InterPro" id="IPR002885">
    <property type="entry name" value="PPR_rpt"/>
</dbReference>
<evidence type="ECO:0000256" key="2">
    <source>
        <dbReference type="ARBA" id="ARBA00022737"/>
    </source>
</evidence>
<dbReference type="EMBL" id="CP136897">
    <property type="protein sequence ID" value="WOL17837.1"/>
    <property type="molecule type" value="Genomic_DNA"/>
</dbReference>
<evidence type="ECO:0000256" key="4">
    <source>
        <dbReference type="SAM" id="MobiDB-lite"/>
    </source>
</evidence>
<dbReference type="AlphaFoldDB" id="A0AAQ3L6K5"/>
<dbReference type="PANTHER" id="PTHR47447:SF17">
    <property type="entry name" value="OS12G0638900 PROTEIN"/>
    <property type="match status" value="1"/>
</dbReference>
<feature type="repeat" description="PPR" evidence="3">
    <location>
        <begin position="419"/>
        <end position="453"/>
    </location>
</feature>
<dbReference type="SMART" id="SM00463">
    <property type="entry name" value="SMR"/>
    <property type="match status" value="1"/>
</dbReference>
<keyword evidence="7" id="KW-1185">Reference proteome</keyword>
<feature type="repeat" description="PPR" evidence="3">
    <location>
        <begin position="242"/>
        <end position="276"/>
    </location>
</feature>
<dbReference type="PANTHER" id="PTHR47447">
    <property type="entry name" value="OS03G0856100 PROTEIN"/>
    <property type="match status" value="1"/>
</dbReference>
<feature type="repeat" description="PPR" evidence="3">
    <location>
        <begin position="384"/>
        <end position="418"/>
    </location>
</feature>
<evidence type="ECO:0000313" key="7">
    <source>
        <dbReference type="Proteomes" id="UP001327560"/>
    </source>
</evidence>